<feature type="domain" description="DUF7144" evidence="2">
    <location>
        <begin position="13"/>
        <end position="126"/>
    </location>
</feature>
<keyword evidence="4" id="KW-1185">Reference proteome</keyword>
<reference evidence="3 4" key="1">
    <citation type="journal article" date="2016" name="J. Biotechnol.">
        <title>First complete genome sequence of a species in the genus Microterricola, an extremophilic cold active enzyme producing bacterial strain ERGS5:02 isolated from Sikkim Himalaya.</title>
        <authorList>
            <person name="Himanshu"/>
            <person name="Swarnkar M.K."/>
            <person name="Singh D."/>
            <person name="Kumar R."/>
        </authorList>
    </citation>
    <scope>NUCLEOTIDE SEQUENCE [LARGE SCALE GENOMIC DNA]</scope>
    <source>
        <strain evidence="3 4">ERGS5:02</strain>
    </source>
</reference>
<dbReference type="InterPro" id="IPR055568">
    <property type="entry name" value="DUF7144"/>
</dbReference>
<dbReference type="RefSeq" id="WP_067225393.1">
    <property type="nucleotide sequence ID" value="NZ_CP014145.1"/>
</dbReference>
<sequence length="135" mass="13938">MNSAAVNRRPGGVTLVAVLVWISGAFDVVGGVLLLFMQNDAGLQDSFSGKTGLVTTAVVDIVLGIIVVVVANGLLRGRNGARLIITVVEVFSITAGIFTSIAAPTLLSTELLGVLLSVVVLALLWSRSASAYFLP</sequence>
<name>A0A0Y0MPD0_9MICO</name>
<protein>
    <recommendedName>
        <fullName evidence="2">DUF7144 domain-containing protein</fullName>
    </recommendedName>
</protein>
<proteinExistence type="predicted"/>
<evidence type="ECO:0000313" key="3">
    <source>
        <dbReference type="EMBL" id="AMB57548.1"/>
    </source>
</evidence>
<feature type="transmembrane region" description="Helical" evidence="1">
    <location>
        <begin position="57"/>
        <end position="75"/>
    </location>
</feature>
<accession>A0A0Y0MPD0</accession>
<evidence type="ECO:0000259" key="2">
    <source>
        <dbReference type="Pfam" id="PF23636"/>
    </source>
</evidence>
<feature type="transmembrane region" description="Helical" evidence="1">
    <location>
        <begin position="113"/>
        <end position="134"/>
    </location>
</feature>
<evidence type="ECO:0000256" key="1">
    <source>
        <dbReference type="SAM" id="Phobius"/>
    </source>
</evidence>
<keyword evidence="1" id="KW-0812">Transmembrane</keyword>
<dbReference type="OrthoDB" id="4981655at2"/>
<keyword evidence="1" id="KW-0472">Membrane</keyword>
<dbReference type="EMBL" id="CP014145">
    <property type="protein sequence ID" value="AMB57548.1"/>
    <property type="molecule type" value="Genomic_DNA"/>
</dbReference>
<evidence type="ECO:0000313" key="4">
    <source>
        <dbReference type="Proteomes" id="UP000058305"/>
    </source>
</evidence>
<feature type="transmembrane region" description="Helical" evidence="1">
    <location>
        <begin position="87"/>
        <end position="107"/>
    </location>
</feature>
<dbReference type="Pfam" id="PF23636">
    <property type="entry name" value="DUF7144"/>
    <property type="match status" value="1"/>
</dbReference>
<keyword evidence="1" id="KW-1133">Transmembrane helix</keyword>
<dbReference type="AlphaFoldDB" id="A0A0Y0MPD0"/>
<feature type="transmembrane region" description="Helical" evidence="1">
    <location>
        <begin position="12"/>
        <end position="37"/>
    </location>
</feature>
<reference evidence="4" key="2">
    <citation type="submission" date="2016-01" db="EMBL/GenBank/DDBJ databases">
        <title>First complete genome sequence of a species in the genus Microterricola, an extremophilic cold active enzyme producing strain ERGS5:02 isolated from Sikkim Himalaya.</title>
        <authorList>
            <person name="Kumar R."/>
            <person name="Singh D."/>
            <person name="Swarnkar M.K."/>
        </authorList>
    </citation>
    <scope>NUCLEOTIDE SEQUENCE [LARGE SCALE GENOMIC DNA]</scope>
    <source>
        <strain evidence="4">ERGS5:02</strain>
    </source>
</reference>
<gene>
    <name evidence="3" type="ORF">AWU67_00250</name>
</gene>
<dbReference type="Proteomes" id="UP000058305">
    <property type="component" value="Chromosome"/>
</dbReference>
<dbReference type="KEGG" id="mvd:AWU67_00250"/>
<organism evidence="3 4">
    <name type="scientific">Microterricola viridarii</name>
    <dbReference type="NCBI Taxonomy" id="412690"/>
    <lineage>
        <taxon>Bacteria</taxon>
        <taxon>Bacillati</taxon>
        <taxon>Actinomycetota</taxon>
        <taxon>Actinomycetes</taxon>
        <taxon>Micrococcales</taxon>
        <taxon>Microbacteriaceae</taxon>
        <taxon>Microterricola</taxon>
    </lineage>
</organism>